<dbReference type="PANTHER" id="PTHR33337:SF30">
    <property type="entry name" value="DUF636 DOMAIN PROTEIN (AFU_ORTHOLOGUE AFUA_1G03180)"/>
    <property type="match status" value="1"/>
</dbReference>
<evidence type="ECO:0000259" key="5">
    <source>
        <dbReference type="Pfam" id="PF04828"/>
    </source>
</evidence>
<sequence>MTAGGCFCGKVRIQLNGQPLKAGLCHCLDCRKLTGSIYSFGFVIKTADLEVLGSTPLFGQGMKADGTPEETTVLRAGILEDSQVLTEWKPQAELYTDRRLEWVPPIEGAAQCSAMIPL</sequence>
<comment type="similarity">
    <text evidence="1">Belongs to the Gfa family.</text>
</comment>
<comment type="caution">
    <text evidence="6">The sequence shown here is derived from an EMBL/GenBank/DDBJ whole genome shotgun (WGS) entry which is preliminary data.</text>
</comment>
<dbReference type="Gene3D" id="3.90.1590.10">
    <property type="entry name" value="glutathione-dependent formaldehyde- activating enzyme (gfa)"/>
    <property type="match status" value="1"/>
</dbReference>
<proteinExistence type="inferred from homology"/>
<feature type="domain" description="CENP-V/GFA" evidence="5">
    <location>
        <begin position="2"/>
        <end position="58"/>
    </location>
</feature>
<name>A0A1Q5TT37_9EURO</name>
<dbReference type="GO" id="GO:0046872">
    <property type="term" value="F:metal ion binding"/>
    <property type="evidence" value="ECO:0007669"/>
    <property type="project" value="UniProtKB-KW"/>
</dbReference>
<dbReference type="AlphaFoldDB" id="A0A1Q5TT37"/>
<organism evidence="6 7">
    <name type="scientific">Penicillium subrubescens</name>
    <dbReference type="NCBI Taxonomy" id="1316194"/>
    <lineage>
        <taxon>Eukaryota</taxon>
        <taxon>Fungi</taxon>
        <taxon>Dikarya</taxon>
        <taxon>Ascomycota</taxon>
        <taxon>Pezizomycotina</taxon>
        <taxon>Eurotiomycetes</taxon>
        <taxon>Eurotiomycetidae</taxon>
        <taxon>Eurotiales</taxon>
        <taxon>Aspergillaceae</taxon>
        <taxon>Penicillium</taxon>
    </lineage>
</organism>
<keyword evidence="3" id="KW-0862">Zinc</keyword>
<evidence type="ECO:0000256" key="4">
    <source>
        <dbReference type="ARBA" id="ARBA00023239"/>
    </source>
</evidence>
<evidence type="ECO:0000313" key="6">
    <source>
        <dbReference type="EMBL" id="OKP03382.1"/>
    </source>
</evidence>
<evidence type="ECO:0000313" key="7">
    <source>
        <dbReference type="Proteomes" id="UP000186955"/>
    </source>
</evidence>
<dbReference type="InterPro" id="IPR006913">
    <property type="entry name" value="CENP-V/GFA"/>
</dbReference>
<dbReference type="SUPFAM" id="SSF51316">
    <property type="entry name" value="Mss4-like"/>
    <property type="match status" value="1"/>
</dbReference>
<dbReference type="STRING" id="1316194.A0A1Q5TT37"/>
<keyword evidence="4" id="KW-0456">Lyase</keyword>
<protein>
    <recommendedName>
        <fullName evidence="5">CENP-V/GFA domain-containing protein</fullName>
    </recommendedName>
</protein>
<dbReference type="InterPro" id="IPR011057">
    <property type="entry name" value="Mss4-like_sf"/>
</dbReference>
<reference evidence="6 7" key="1">
    <citation type="submission" date="2016-10" db="EMBL/GenBank/DDBJ databases">
        <title>Genome sequence of the ascomycete fungus Penicillium subrubescens.</title>
        <authorList>
            <person name="De Vries R.P."/>
            <person name="Peng M."/>
            <person name="Dilokpimol A."/>
            <person name="Hilden K."/>
            <person name="Makela M.R."/>
            <person name="Grigoriev I."/>
            <person name="Riley R."/>
            <person name="Granchi Z."/>
        </authorList>
    </citation>
    <scope>NUCLEOTIDE SEQUENCE [LARGE SCALE GENOMIC DNA]</scope>
    <source>
        <strain evidence="6 7">CBS 132785</strain>
    </source>
</reference>
<dbReference type="GO" id="GO:0016846">
    <property type="term" value="F:carbon-sulfur lyase activity"/>
    <property type="evidence" value="ECO:0007669"/>
    <property type="project" value="InterPro"/>
</dbReference>
<keyword evidence="2" id="KW-0479">Metal-binding</keyword>
<evidence type="ECO:0000256" key="1">
    <source>
        <dbReference type="ARBA" id="ARBA00005495"/>
    </source>
</evidence>
<dbReference type="PANTHER" id="PTHR33337">
    <property type="entry name" value="GFA DOMAIN-CONTAINING PROTEIN"/>
    <property type="match status" value="1"/>
</dbReference>
<accession>A0A1Q5TT37</accession>
<keyword evidence="7" id="KW-1185">Reference proteome</keyword>
<dbReference type="Proteomes" id="UP000186955">
    <property type="component" value="Unassembled WGS sequence"/>
</dbReference>
<dbReference type="EMBL" id="MNBE01000618">
    <property type="protein sequence ID" value="OKP03382.1"/>
    <property type="molecule type" value="Genomic_DNA"/>
</dbReference>
<gene>
    <name evidence="6" type="ORF">PENSUB_6885</name>
</gene>
<dbReference type="Pfam" id="PF04828">
    <property type="entry name" value="GFA"/>
    <property type="match status" value="1"/>
</dbReference>
<evidence type="ECO:0000256" key="2">
    <source>
        <dbReference type="ARBA" id="ARBA00022723"/>
    </source>
</evidence>
<evidence type="ECO:0000256" key="3">
    <source>
        <dbReference type="ARBA" id="ARBA00022833"/>
    </source>
</evidence>